<sequence length="362" mass="42713">MSSFLIKKSKEKTFEEKISNRSKRTQEIFQTVQKSFDQFCHEYYAGRTSNEIFDELNSISEKEKTDAIIDILQSWIDWNYQKNILTSTLKVYFSKLKVLFHYRGFKIHPQDIKDNLVWKKKIREELHALQMEEIQKILAVAKPQKKAFYLALISTGARPSELLQARKKDFDLTNSRIKITIHPEGVKTRSGRSVYLTKEAYGHILPILEKLQDDDLVFAKHKDPLIAEKNESKTFSRYCDSVGFTDRYHSNNYRKITLYSFRSFFFGKCADVNREGYAHRMIGHGGYLPQYDRMSEEKKIEWFAKVEPELTVDQSERYRRDLELNDKETSSNKQEIAKLTKMVERLQNTLPILTPNPENLVY</sequence>
<dbReference type="STRING" id="1580092.NADRNF5_1551"/>
<dbReference type="RefSeq" id="WP_048116778.1">
    <property type="nucleotide sequence ID" value="NZ_CP011070.1"/>
</dbReference>
<dbReference type="InterPro" id="IPR013762">
    <property type="entry name" value="Integrase-like_cat_sf"/>
</dbReference>
<feature type="domain" description="Tyr recombinase" evidence="4">
    <location>
        <begin position="129"/>
        <end position="256"/>
    </location>
</feature>
<dbReference type="InterPro" id="IPR011010">
    <property type="entry name" value="DNA_brk_join_enz"/>
</dbReference>
<evidence type="ECO:0000313" key="5">
    <source>
        <dbReference type="EMBL" id="AJW71232.1"/>
    </source>
</evidence>
<dbReference type="SUPFAM" id="SSF56349">
    <property type="entry name" value="DNA breaking-rejoining enzymes"/>
    <property type="match status" value="1"/>
</dbReference>
<dbReference type="AlphaFoldDB" id="A0A0D5C4A5"/>
<name>A0A0D5C4A5_9ARCH</name>
<dbReference type="Proteomes" id="UP000032408">
    <property type="component" value="Chromosome"/>
</dbReference>
<evidence type="ECO:0000256" key="3">
    <source>
        <dbReference type="ARBA" id="ARBA00023172"/>
    </source>
</evidence>
<keyword evidence="1" id="KW-0229">DNA integration</keyword>
<protein>
    <recommendedName>
        <fullName evidence="4">Tyr recombinase domain-containing protein</fullName>
    </recommendedName>
</protein>
<dbReference type="GO" id="GO:0003677">
    <property type="term" value="F:DNA binding"/>
    <property type="evidence" value="ECO:0007669"/>
    <property type="project" value="UniProtKB-KW"/>
</dbReference>
<dbReference type="PANTHER" id="PTHR30349">
    <property type="entry name" value="PHAGE INTEGRASE-RELATED"/>
    <property type="match status" value="1"/>
</dbReference>
<evidence type="ECO:0000313" key="6">
    <source>
        <dbReference type="Proteomes" id="UP000032408"/>
    </source>
</evidence>
<dbReference type="GO" id="GO:0006310">
    <property type="term" value="P:DNA recombination"/>
    <property type="evidence" value="ECO:0007669"/>
    <property type="project" value="UniProtKB-KW"/>
</dbReference>
<dbReference type="GO" id="GO:0015074">
    <property type="term" value="P:DNA integration"/>
    <property type="evidence" value="ECO:0007669"/>
    <property type="project" value="UniProtKB-KW"/>
</dbReference>
<dbReference type="KEGG" id="nin:NADRNF5_1551"/>
<dbReference type="EMBL" id="CP011070">
    <property type="protein sequence ID" value="AJW71232.1"/>
    <property type="molecule type" value="Genomic_DNA"/>
</dbReference>
<reference evidence="5 6" key="2">
    <citation type="journal article" date="2016" name="ISME J.">
        <title>Physiological and genomic characterization of two novel marine thaumarchaeal strains indicates niche differentiation.</title>
        <authorList>
            <person name="Bayer B."/>
            <person name="Vojvoda J."/>
            <person name="Offre P."/>
            <person name="Alves R.J."/>
            <person name="Elisabeth N.H."/>
            <person name="Garcia J.A."/>
            <person name="Volland J.M."/>
            <person name="Srivastava A."/>
            <person name="Schleper C."/>
            <person name="Herndl G.J."/>
        </authorList>
    </citation>
    <scope>NUCLEOTIDE SEQUENCE [LARGE SCALE GENOMIC DNA]</scope>
    <source>
        <strain evidence="5 6">NF5</strain>
    </source>
</reference>
<dbReference type="Pfam" id="PF00589">
    <property type="entry name" value="Phage_integrase"/>
    <property type="match status" value="1"/>
</dbReference>
<keyword evidence="2" id="KW-0238">DNA-binding</keyword>
<accession>A0A0D5C4A5</accession>
<dbReference type="InterPro" id="IPR002104">
    <property type="entry name" value="Integrase_catalytic"/>
</dbReference>
<dbReference type="InterPro" id="IPR050090">
    <property type="entry name" value="Tyrosine_recombinase_XerCD"/>
</dbReference>
<dbReference type="OrthoDB" id="3335at2157"/>
<evidence type="ECO:0000259" key="4">
    <source>
        <dbReference type="Pfam" id="PF00589"/>
    </source>
</evidence>
<evidence type="ECO:0000256" key="1">
    <source>
        <dbReference type="ARBA" id="ARBA00022908"/>
    </source>
</evidence>
<dbReference type="GeneID" id="24820729"/>
<gene>
    <name evidence="5" type="ORF">NADRNF5_1551</name>
</gene>
<evidence type="ECO:0000256" key="2">
    <source>
        <dbReference type="ARBA" id="ARBA00023125"/>
    </source>
</evidence>
<proteinExistence type="predicted"/>
<dbReference type="Gene3D" id="1.10.443.10">
    <property type="entry name" value="Intergrase catalytic core"/>
    <property type="match status" value="1"/>
</dbReference>
<organism evidence="5 6">
    <name type="scientific">Nitrosopumilus adriaticus</name>
    <dbReference type="NCBI Taxonomy" id="1580092"/>
    <lineage>
        <taxon>Archaea</taxon>
        <taxon>Nitrososphaerota</taxon>
        <taxon>Nitrososphaeria</taxon>
        <taxon>Nitrosopumilales</taxon>
        <taxon>Nitrosopumilaceae</taxon>
        <taxon>Nitrosopumilus</taxon>
    </lineage>
</organism>
<keyword evidence="6" id="KW-1185">Reference proteome</keyword>
<dbReference type="PANTHER" id="PTHR30349:SF41">
    <property type="entry name" value="INTEGRASE_RECOMBINASE PROTEIN MJ0367-RELATED"/>
    <property type="match status" value="1"/>
</dbReference>
<keyword evidence="3" id="KW-0233">DNA recombination</keyword>
<reference evidence="6" key="1">
    <citation type="submission" date="2015-03" db="EMBL/GenBank/DDBJ databases">
        <title>Characterization of two novel Thaumarchaeota isolated from the Northern Adriatic Sea.</title>
        <authorList>
            <person name="Bayer B."/>
            <person name="Vojvoda J."/>
            <person name="Offre P."/>
            <person name="Srivastava A."/>
            <person name="Elisabeth N."/>
            <person name="Garcia J.A.L."/>
            <person name="Schleper C."/>
            <person name="Herndl G.J."/>
        </authorList>
    </citation>
    <scope>NUCLEOTIDE SEQUENCE [LARGE SCALE GENOMIC DNA]</scope>
    <source>
        <strain evidence="6">NF5</strain>
    </source>
</reference>
<dbReference type="HOGENOM" id="CLU_764203_0_0_2"/>